<evidence type="ECO:0000313" key="8">
    <source>
        <dbReference type="EMBL" id="CAF4302028.1"/>
    </source>
</evidence>
<dbReference type="OrthoDB" id="5404895at2759"/>
<evidence type="ECO:0000313" key="9">
    <source>
        <dbReference type="Proteomes" id="UP000663851"/>
    </source>
</evidence>
<dbReference type="Proteomes" id="UP000663851">
    <property type="component" value="Unassembled WGS sequence"/>
</dbReference>
<dbReference type="EMBL" id="CAJNYD010002855">
    <property type="protein sequence ID" value="CAF3447279.1"/>
    <property type="molecule type" value="Genomic_DNA"/>
</dbReference>
<proteinExistence type="predicted"/>
<evidence type="ECO:0000313" key="5">
    <source>
        <dbReference type="EMBL" id="CAF3271785.1"/>
    </source>
</evidence>
<dbReference type="Pfam" id="PF01968">
    <property type="entry name" value="Hydantoinase_A"/>
    <property type="match status" value="1"/>
</dbReference>
<dbReference type="SUPFAM" id="SSF160991">
    <property type="entry name" value="CV3147-like"/>
    <property type="match status" value="1"/>
</dbReference>
<keyword evidence="10" id="KW-1185">Reference proteome</keyword>
<dbReference type="Proteomes" id="UP000663825">
    <property type="component" value="Unassembled WGS sequence"/>
</dbReference>
<dbReference type="SUPFAM" id="SSF53067">
    <property type="entry name" value="Actin-like ATPase domain"/>
    <property type="match status" value="1"/>
</dbReference>
<evidence type="ECO:0008006" key="11">
    <source>
        <dbReference type="Google" id="ProtNLM"/>
    </source>
</evidence>
<dbReference type="Pfam" id="PF05378">
    <property type="entry name" value="Hydant_A_N"/>
    <property type="match status" value="1"/>
</dbReference>
<dbReference type="EMBL" id="CAJNXB010002684">
    <property type="protein sequence ID" value="CAF3271785.1"/>
    <property type="molecule type" value="Genomic_DNA"/>
</dbReference>
<dbReference type="EMBL" id="CAJOBP010001342">
    <property type="protein sequence ID" value="CAF4276217.1"/>
    <property type="molecule type" value="Genomic_DNA"/>
</dbReference>
<evidence type="ECO:0000259" key="1">
    <source>
        <dbReference type="Pfam" id="PF01968"/>
    </source>
</evidence>
<organism evidence="8 9">
    <name type="scientific">Rotaria socialis</name>
    <dbReference type="NCBI Taxonomy" id="392032"/>
    <lineage>
        <taxon>Eukaryota</taxon>
        <taxon>Metazoa</taxon>
        <taxon>Spiralia</taxon>
        <taxon>Gnathifera</taxon>
        <taxon>Rotifera</taxon>
        <taxon>Eurotatoria</taxon>
        <taxon>Bdelloidea</taxon>
        <taxon>Philodinida</taxon>
        <taxon>Philodinidae</taxon>
        <taxon>Rotaria</taxon>
    </lineage>
</organism>
<dbReference type="InterPro" id="IPR027479">
    <property type="entry name" value="S-Me-THD_N_sf"/>
</dbReference>
<dbReference type="Pfam" id="PF20906">
    <property type="entry name" value="S-Me-THD_C"/>
    <property type="match status" value="1"/>
</dbReference>
<dbReference type="Proteomes" id="UP000663873">
    <property type="component" value="Unassembled WGS sequence"/>
</dbReference>
<dbReference type="InterPro" id="IPR048350">
    <property type="entry name" value="S-Me-THD-like_C"/>
</dbReference>
<accession>A0A820I185</accession>
<dbReference type="Pfam" id="PF06032">
    <property type="entry name" value="S-Me-THD_N"/>
    <property type="match status" value="1"/>
</dbReference>
<reference evidence="8" key="1">
    <citation type="submission" date="2021-02" db="EMBL/GenBank/DDBJ databases">
        <authorList>
            <person name="Nowell W R."/>
        </authorList>
    </citation>
    <scope>NUCLEOTIDE SEQUENCE</scope>
</reference>
<feature type="domain" description="Hydantoinase/oxoprolinase N-terminal" evidence="2">
    <location>
        <begin position="1"/>
        <end position="112"/>
    </location>
</feature>
<dbReference type="InterPro" id="IPR008040">
    <property type="entry name" value="Hydant_A_N"/>
</dbReference>
<dbReference type="InterPro" id="IPR045079">
    <property type="entry name" value="Oxoprolinase-like"/>
</dbReference>
<dbReference type="GO" id="GO:0016787">
    <property type="term" value="F:hydrolase activity"/>
    <property type="evidence" value="ECO:0007669"/>
    <property type="project" value="InterPro"/>
</dbReference>
<dbReference type="InterPro" id="IPR002821">
    <property type="entry name" value="Hydantoinase_A"/>
</dbReference>
<evidence type="ECO:0000313" key="6">
    <source>
        <dbReference type="EMBL" id="CAF3447279.1"/>
    </source>
</evidence>
<feature type="domain" description="S-Me-THD-like C-terminal" evidence="4">
    <location>
        <begin position="681"/>
        <end position="860"/>
    </location>
</feature>
<evidence type="ECO:0000259" key="4">
    <source>
        <dbReference type="Pfam" id="PF20906"/>
    </source>
</evidence>
<dbReference type="PANTHER" id="PTHR11365:SF10">
    <property type="entry name" value="HYDANTOINASE_OXOPROLINASE"/>
    <property type="match status" value="1"/>
</dbReference>
<comment type="caution">
    <text evidence="8">The sequence shown here is derived from an EMBL/GenBank/DDBJ whole genome shotgun (WGS) entry which is preliminary data.</text>
</comment>
<evidence type="ECO:0000313" key="10">
    <source>
        <dbReference type="Proteomes" id="UP000663873"/>
    </source>
</evidence>
<protein>
    <recommendedName>
        <fullName evidence="11">Hydantoinase</fullName>
    </recommendedName>
</protein>
<evidence type="ECO:0000259" key="2">
    <source>
        <dbReference type="Pfam" id="PF05378"/>
    </source>
</evidence>
<dbReference type="InterPro" id="IPR024071">
    <property type="entry name" value="S-Me-THD_C_sf"/>
</dbReference>
<dbReference type="InterPro" id="IPR010318">
    <property type="entry name" value="S-Me-THD_N"/>
</dbReference>
<feature type="domain" description="Hydantoinase A/oxoprolinase" evidence="1">
    <location>
        <begin position="132"/>
        <end position="299"/>
    </location>
</feature>
<sequence length="894" mass="97117">MVGTTHFINALIQRQSLTRVCTLRLCGPATHSLRPMSNWPDDLKIQVDGLTALVSGGYFFDGSPIAPLDEEEIRSLVRQALTSDINSFCVCGVFSPCRPDQEERVAEIIREESSDAFITVSHEIAGLGLIERENVSILNACLRPLALRTMKALEKAIPDGIPVFLTQNNGTLLSIDQCIRFPVLTFASGSTNSMIGAAHLTGIQNGIVIDVGGTSTDIGVIVNGRPRHTHAKVYLVDDIRVNMSMPDVLSLPLGGGTVIHVDKETGSVCVGPDSVGYQLVTQALAFGGEIITGTDVALAAKLTSQIGHSTVQLPSFIVDQVIDHIKNTISRGIDRMKTNEEPIPVILCGGGSILVNPKQTFDGVTQMIRPPHYSVCNAVGAALCRVSATVESIVDLVPSSIDDGVQRKHEIDRLTLLVQQQCEQKGAHPNTIHLVDIEQVPLAYYPGGYKHRVFLTAIGQLDLFKLRGHHQQSGEQQLLPEVPLGKPQSSKPSKYMNMVNKQPTFDEHGFWIIDSIDIEYIAYGVGILGCGGGGEPYHTKLSCLEMLKNCNGVMRVISPFSLHPSLDLVASIGFMGAPTVSYEQLPSGMECLLAIGRVEEYLSRKVTAVFCGEIGGANGLRGLLVAASKQVPCVDCDNMGRAFPRLDQKLSFIRGQSVTPTCLCSVHGRTVLYTKETIGNAQQLEETLRKECTKMGLRGGLCLPPQTADEVQKYTVHHSLSLAWFLGKAKFSHHTNAIQAVAEAGNGRIIVSDGKVVGVERNTSSGFVRGHVIIDVEGRMLIIDFQNENLVARFEDKEVLASVPDLITLVEQDSGEPFSTETVKYGCRVSVLVLPAPEPMVTQEALKYVGPSAFGYDHCYIRPSYHVPVKSVWDMYYNKPSILSNTSLINDNSN</sequence>
<dbReference type="InterPro" id="IPR043129">
    <property type="entry name" value="ATPase_NBD"/>
</dbReference>
<dbReference type="AlphaFoldDB" id="A0A820I185"/>
<gene>
    <name evidence="8" type="ORF">HFQ381_LOCUS13611</name>
    <name evidence="6" type="ORF">LUA448_LOCUS21648</name>
    <name evidence="5" type="ORF">TIS948_LOCUS16371</name>
    <name evidence="7" type="ORF">UJA718_LOCUS11108</name>
</gene>
<evidence type="ECO:0000313" key="7">
    <source>
        <dbReference type="EMBL" id="CAF4276217.1"/>
    </source>
</evidence>
<name>A0A820I185_9BILA</name>
<dbReference type="PANTHER" id="PTHR11365">
    <property type="entry name" value="5-OXOPROLINASE RELATED"/>
    <property type="match status" value="1"/>
</dbReference>
<dbReference type="Gene3D" id="3.40.1610.10">
    <property type="entry name" value="CV3147-like domain"/>
    <property type="match status" value="1"/>
</dbReference>
<dbReference type="Proteomes" id="UP000663833">
    <property type="component" value="Unassembled WGS sequence"/>
</dbReference>
<dbReference type="Gene3D" id="2.40.390.10">
    <property type="entry name" value="CV3147-like"/>
    <property type="match status" value="1"/>
</dbReference>
<evidence type="ECO:0000259" key="3">
    <source>
        <dbReference type="Pfam" id="PF06032"/>
    </source>
</evidence>
<feature type="domain" description="S-Me-THD N-terminal" evidence="3">
    <location>
        <begin position="517"/>
        <end position="674"/>
    </location>
</feature>
<dbReference type="EMBL" id="CAJOBO010000864">
    <property type="protein sequence ID" value="CAF4302028.1"/>
    <property type="molecule type" value="Genomic_DNA"/>
</dbReference>